<dbReference type="GO" id="GO:0008750">
    <property type="term" value="F:proton-translocating NAD(P)+ transhydrogenase activity"/>
    <property type="evidence" value="ECO:0007669"/>
    <property type="project" value="UniProtKB-EC"/>
</dbReference>
<feature type="transmembrane region" description="Helical" evidence="16">
    <location>
        <begin position="87"/>
        <end position="107"/>
    </location>
</feature>
<comment type="catalytic activity">
    <reaction evidence="14 15">
        <text>NAD(+) + NADPH + H(+)(in) = NADH + NADP(+) + H(+)(out)</text>
        <dbReference type="Rhea" id="RHEA:47992"/>
        <dbReference type="ChEBI" id="CHEBI:15378"/>
        <dbReference type="ChEBI" id="CHEBI:57540"/>
        <dbReference type="ChEBI" id="CHEBI:57783"/>
        <dbReference type="ChEBI" id="CHEBI:57945"/>
        <dbReference type="ChEBI" id="CHEBI:58349"/>
        <dbReference type="EC" id="7.1.1.1"/>
    </reaction>
</comment>
<keyword evidence="9 15" id="KW-0521">NADP</keyword>
<keyword evidence="7 15" id="KW-0997">Cell inner membrane</keyword>
<feature type="transmembrane region" description="Helical" evidence="16">
    <location>
        <begin position="247"/>
        <end position="266"/>
    </location>
</feature>
<evidence type="ECO:0000256" key="5">
    <source>
        <dbReference type="ARBA" id="ARBA00014581"/>
    </source>
</evidence>
<dbReference type="InterPro" id="IPR034300">
    <property type="entry name" value="PNTB-like"/>
</dbReference>
<organism evidence="18 19">
    <name type="scientific">Eiseniibacteriota bacterium</name>
    <dbReference type="NCBI Taxonomy" id="2212470"/>
    <lineage>
        <taxon>Bacteria</taxon>
        <taxon>Candidatus Eiseniibacteriota</taxon>
    </lineage>
</organism>
<evidence type="ECO:0000256" key="15">
    <source>
        <dbReference type="PIRNR" id="PIRNR000204"/>
    </source>
</evidence>
<name>A0A7Y2EA17_UNCEI</name>
<dbReference type="InterPro" id="IPR029035">
    <property type="entry name" value="DHS-like_NAD/FAD-binding_dom"/>
</dbReference>
<dbReference type="EMBL" id="JABDJR010000388">
    <property type="protein sequence ID" value="NNF07037.1"/>
    <property type="molecule type" value="Genomic_DNA"/>
</dbReference>
<keyword evidence="6 15" id="KW-1003">Cell membrane</keyword>
<keyword evidence="8 16" id="KW-0812">Transmembrane</keyword>
<evidence type="ECO:0000256" key="7">
    <source>
        <dbReference type="ARBA" id="ARBA00022519"/>
    </source>
</evidence>
<evidence type="ECO:0000256" key="16">
    <source>
        <dbReference type="SAM" id="Phobius"/>
    </source>
</evidence>
<evidence type="ECO:0000256" key="4">
    <source>
        <dbReference type="ARBA" id="ARBA00012943"/>
    </source>
</evidence>
<feature type="domain" description="NADP transhydrogenase beta-like" evidence="17">
    <location>
        <begin position="7"/>
        <end position="466"/>
    </location>
</feature>
<dbReference type="AlphaFoldDB" id="A0A7Y2EA17"/>
<dbReference type="EC" id="7.1.1.1" evidence="4 15"/>
<feature type="transmembrane region" description="Helical" evidence="16">
    <location>
        <begin position="36"/>
        <end position="52"/>
    </location>
</feature>
<accession>A0A7Y2EA17</accession>
<comment type="subcellular location">
    <subcellularLocation>
        <location evidence="2">Cell inner membrane</location>
        <topology evidence="2">Multi-pass membrane protein</topology>
    </subcellularLocation>
</comment>
<dbReference type="PIRSF" id="PIRSF000204">
    <property type="entry name" value="PNTB"/>
    <property type="match status" value="1"/>
</dbReference>
<evidence type="ECO:0000259" key="17">
    <source>
        <dbReference type="Pfam" id="PF02233"/>
    </source>
</evidence>
<feature type="transmembrane region" description="Helical" evidence="16">
    <location>
        <begin position="6"/>
        <end position="24"/>
    </location>
</feature>
<proteinExistence type="inferred from homology"/>
<keyword evidence="13 15" id="KW-0472">Membrane</keyword>
<dbReference type="GO" id="GO:0005886">
    <property type="term" value="C:plasma membrane"/>
    <property type="evidence" value="ECO:0007669"/>
    <property type="project" value="UniProtKB-SubCell"/>
</dbReference>
<evidence type="ECO:0000256" key="1">
    <source>
        <dbReference type="ARBA" id="ARBA00003943"/>
    </source>
</evidence>
<feature type="transmembrane region" description="Helical" evidence="16">
    <location>
        <begin position="58"/>
        <end position="75"/>
    </location>
</feature>
<evidence type="ECO:0000256" key="6">
    <source>
        <dbReference type="ARBA" id="ARBA00022475"/>
    </source>
</evidence>
<dbReference type="SUPFAM" id="SSF52467">
    <property type="entry name" value="DHS-like NAD/FAD-binding domain"/>
    <property type="match status" value="1"/>
</dbReference>
<comment type="similarity">
    <text evidence="3 15">Belongs to the PNT beta subunit family.</text>
</comment>
<dbReference type="InterPro" id="IPR012136">
    <property type="entry name" value="NADH_DH_b"/>
</dbReference>
<keyword evidence="10 15" id="KW-1278">Translocase</keyword>
<dbReference type="Proteomes" id="UP000547674">
    <property type="component" value="Unassembled WGS sequence"/>
</dbReference>
<protein>
    <recommendedName>
        <fullName evidence="5 15">NAD(P) transhydrogenase subunit beta</fullName>
        <ecNumber evidence="4 15">7.1.1.1</ecNumber>
    </recommendedName>
    <alternativeName>
        <fullName evidence="15">Nicotinamide nucleotide transhydrogenase subunit beta</fullName>
    </alternativeName>
</protein>
<evidence type="ECO:0000256" key="8">
    <source>
        <dbReference type="ARBA" id="ARBA00022692"/>
    </source>
</evidence>
<gene>
    <name evidence="18" type="ORF">HKN21_09775</name>
</gene>
<evidence type="ECO:0000256" key="11">
    <source>
        <dbReference type="ARBA" id="ARBA00022989"/>
    </source>
</evidence>
<evidence type="ECO:0000256" key="12">
    <source>
        <dbReference type="ARBA" id="ARBA00023027"/>
    </source>
</evidence>
<feature type="transmembrane region" description="Helical" evidence="16">
    <location>
        <begin position="222"/>
        <end position="241"/>
    </location>
</feature>
<evidence type="ECO:0000256" key="10">
    <source>
        <dbReference type="ARBA" id="ARBA00022967"/>
    </source>
</evidence>
<evidence type="ECO:0000313" key="18">
    <source>
        <dbReference type="EMBL" id="NNF07037.1"/>
    </source>
</evidence>
<dbReference type="Pfam" id="PF02233">
    <property type="entry name" value="PNTB"/>
    <property type="match status" value="1"/>
</dbReference>
<evidence type="ECO:0000313" key="19">
    <source>
        <dbReference type="Proteomes" id="UP000547674"/>
    </source>
</evidence>
<dbReference type="GO" id="GO:0050661">
    <property type="term" value="F:NADP binding"/>
    <property type="evidence" value="ECO:0007669"/>
    <property type="project" value="InterPro"/>
</dbReference>
<feature type="transmembrane region" description="Helical" evidence="16">
    <location>
        <begin position="168"/>
        <end position="187"/>
    </location>
</feature>
<sequence length="471" mass="48979">MKGILVQLIYMASAIFFIYGLKLLSHVRTARKGNTLASSAMLVAIVVTLLEIPGFDPLWIFAGILIGGGIGAFAAKKVAMTDMPQMVAIFNGFGGGASALVALSFFWKYGVGAESGTLADNIGVAGTVSAILSIVIGSVTLSGSGIAFAKLQGLMTGNPILFKGQNQLNLLIALGMVAVGGWVGFVATGSTAVMVGALVLTLITLIIGITTVIPIGGADMPVVIALLNSYSGLAACAAGFVVENNLLIIAGSLVGASGLILTNIMCKAMNRSLGNVLFGGFGGETAGAANNRDYNNIKQYGAEDGAMVMDTAESVIIVPGYGLAVAQAQHACKELGDLLEKRGATVKYAIHPVAGRMPGHMNVLLAEADVPYEQLLEMDDINPEFKRTDVVLILGANDVVNPAALDDPASPIYGMPILNVHEARSVMVVKRSLSPGFAGIKNELFDFDNTLMIFGDAKKILQELVSEVRNN</sequence>
<dbReference type="Gene3D" id="3.40.50.1220">
    <property type="entry name" value="TPP-binding domain"/>
    <property type="match status" value="1"/>
</dbReference>
<reference evidence="18 19" key="1">
    <citation type="submission" date="2020-03" db="EMBL/GenBank/DDBJ databases">
        <title>Metabolic flexibility allows generalist bacteria to become dominant in a frequently disturbed ecosystem.</title>
        <authorList>
            <person name="Chen Y.-J."/>
            <person name="Leung P.M."/>
            <person name="Bay S.K."/>
            <person name="Hugenholtz P."/>
            <person name="Kessler A.J."/>
            <person name="Shelley G."/>
            <person name="Waite D.W."/>
            <person name="Cook P.L."/>
            <person name="Greening C."/>
        </authorList>
    </citation>
    <scope>NUCLEOTIDE SEQUENCE [LARGE SCALE GENOMIC DNA]</scope>
    <source>
        <strain evidence="18">SS_bin_28</strain>
    </source>
</reference>
<dbReference type="PANTHER" id="PTHR44758:SF1">
    <property type="entry name" value="NAD(P) TRANSHYDROGENASE SUBUNIT BETA"/>
    <property type="match status" value="1"/>
</dbReference>
<feature type="transmembrane region" description="Helical" evidence="16">
    <location>
        <begin position="127"/>
        <end position="148"/>
    </location>
</feature>
<evidence type="ECO:0000256" key="2">
    <source>
        <dbReference type="ARBA" id="ARBA00004429"/>
    </source>
</evidence>
<evidence type="ECO:0000256" key="9">
    <source>
        <dbReference type="ARBA" id="ARBA00022857"/>
    </source>
</evidence>
<keyword evidence="12 15" id="KW-0520">NAD</keyword>
<dbReference type="PANTHER" id="PTHR44758">
    <property type="entry name" value="NAD(P) TRANSHYDROGENASE SUBUNIT BETA"/>
    <property type="match status" value="1"/>
</dbReference>
<feature type="transmembrane region" description="Helical" evidence="16">
    <location>
        <begin position="193"/>
        <end position="215"/>
    </location>
</feature>
<keyword evidence="11 16" id="KW-1133">Transmembrane helix</keyword>
<comment type="function">
    <text evidence="1 15">The transhydrogenation between NADH and NADP is coupled to respiration and ATP hydrolysis and functions as a proton pump across the membrane.</text>
</comment>
<comment type="caution">
    <text evidence="18">The sequence shown here is derived from an EMBL/GenBank/DDBJ whole genome shotgun (WGS) entry which is preliminary data.</text>
</comment>
<evidence type="ECO:0000256" key="3">
    <source>
        <dbReference type="ARBA" id="ARBA00007919"/>
    </source>
</evidence>
<evidence type="ECO:0000256" key="13">
    <source>
        <dbReference type="ARBA" id="ARBA00023136"/>
    </source>
</evidence>
<evidence type="ECO:0000256" key="14">
    <source>
        <dbReference type="ARBA" id="ARBA00048202"/>
    </source>
</evidence>